<dbReference type="EMBL" id="SMKU01000358">
    <property type="protein sequence ID" value="TDD67556.1"/>
    <property type="molecule type" value="Genomic_DNA"/>
</dbReference>
<gene>
    <name evidence="2" type="ORF">E1298_39280</name>
</gene>
<organism evidence="2 3">
    <name type="scientific">Actinomadura rubrisoli</name>
    <dbReference type="NCBI Taxonomy" id="2530368"/>
    <lineage>
        <taxon>Bacteria</taxon>
        <taxon>Bacillati</taxon>
        <taxon>Actinomycetota</taxon>
        <taxon>Actinomycetes</taxon>
        <taxon>Streptosporangiales</taxon>
        <taxon>Thermomonosporaceae</taxon>
        <taxon>Actinomadura</taxon>
    </lineage>
</organism>
<dbReference type="AlphaFoldDB" id="A0A4R5A8Y5"/>
<comment type="caution">
    <text evidence="2">The sequence shown here is derived from an EMBL/GenBank/DDBJ whole genome shotgun (WGS) entry which is preliminary data.</text>
</comment>
<protein>
    <submittedName>
        <fullName evidence="2">Uncharacterized protein</fullName>
    </submittedName>
</protein>
<name>A0A4R5A8Y5_9ACTN</name>
<keyword evidence="3" id="KW-1185">Reference proteome</keyword>
<evidence type="ECO:0000313" key="3">
    <source>
        <dbReference type="Proteomes" id="UP000294513"/>
    </source>
</evidence>
<reference evidence="2 3" key="1">
    <citation type="submission" date="2019-03" db="EMBL/GenBank/DDBJ databases">
        <title>Draft genome sequences of novel Actinobacteria.</title>
        <authorList>
            <person name="Sahin N."/>
            <person name="Ay H."/>
            <person name="Saygin H."/>
        </authorList>
    </citation>
    <scope>NUCLEOTIDE SEQUENCE [LARGE SCALE GENOMIC DNA]</scope>
    <source>
        <strain evidence="2 3">H3C3</strain>
    </source>
</reference>
<sequence>MMGDHPRKPAGPQVRQRDRAGDAPDGEVRQPGVDELTGADQVADDLLNGRVAVEISDMATPVRALVARHEEAFAERLVAAAAEASAAAAAVVAAVAAAEVGAFDLCALGRRLAVLFEGAAALSRSMNATRPFSDARGAAETLLDVALFADARRAAEALLGRGAALTCGNAIAAS</sequence>
<feature type="region of interest" description="Disordered" evidence="1">
    <location>
        <begin position="1"/>
        <end position="36"/>
    </location>
</feature>
<feature type="compositionally biased region" description="Basic and acidic residues" evidence="1">
    <location>
        <begin position="15"/>
        <end position="28"/>
    </location>
</feature>
<accession>A0A4R5A8Y5</accession>
<dbReference type="Proteomes" id="UP000294513">
    <property type="component" value="Unassembled WGS sequence"/>
</dbReference>
<proteinExistence type="predicted"/>
<evidence type="ECO:0000313" key="2">
    <source>
        <dbReference type="EMBL" id="TDD67556.1"/>
    </source>
</evidence>
<evidence type="ECO:0000256" key="1">
    <source>
        <dbReference type="SAM" id="MobiDB-lite"/>
    </source>
</evidence>